<accession>A0A2P2P9P6</accession>
<dbReference type="AlphaFoldDB" id="A0A2P2P9P6"/>
<evidence type="ECO:0000313" key="1">
    <source>
        <dbReference type="EMBL" id="MBX51331.1"/>
    </source>
</evidence>
<organism evidence="1">
    <name type="scientific">Rhizophora mucronata</name>
    <name type="common">Asiatic mangrove</name>
    <dbReference type="NCBI Taxonomy" id="61149"/>
    <lineage>
        <taxon>Eukaryota</taxon>
        <taxon>Viridiplantae</taxon>
        <taxon>Streptophyta</taxon>
        <taxon>Embryophyta</taxon>
        <taxon>Tracheophyta</taxon>
        <taxon>Spermatophyta</taxon>
        <taxon>Magnoliopsida</taxon>
        <taxon>eudicotyledons</taxon>
        <taxon>Gunneridae</taxon>
        <taxon>Pentapetalae</taxon>
        <taxon>rosids</taxon>
        <taxon>fabids</taxon>
        <taxon>Malpighiales</taxon>
        <taxon>Rhizophoraceae</taxon>
        <taxon>Rhizophora</taxon>
    </lineage>
</organism>
<name>A0A2P2P9P6_RHIMU</name>
<proteinExistence type="predicted"/>
<protein>
    <submittedName>
        <fullName evidence="1">Uncharacterized protein</fullName>
    </submittedName>
</protein>
<sequence>MLTVLQPPDLCLSAKLIQANCASLRQVSASFAGAGRQILELDDR</sequence>
<dbReference type="EMBL" id="GGEC01070847">
    <property type="protein sequence ID" value="MBX51331.1"/>
    <property type="molecule type" value="Transcribed_RNA"/>
</dbReference>
<reference evidence="1" key="1">
    <citation type="submission" date="2018-02" db="EMBL/GenBank/DDBJ databases">
        <title>Rhizophora mucronata_Transcriptome.</title>
        <authorList>
            <person name="Meera S.P."/>
            <person name="Sreeshan A."/>
            <person name="Augustine A."/>
        </authorList>
    </citation>
    <scope>NUCLEOTIDE SEQUENCE</scope>
    <source>
        <tissue evidence="1">Leaf</tissue>
    </source>
</reference>